<feature type="region of interest" description="Disordered" evidence="1">
    <location>
        <begin position="115"/>
        <end position="137"/>
    </location>
</feature>
<evidence type="ECO:0000256" key="1">
    <source>
        <dbReference type="SAM" id="MobiDB-lite"/>
    </source>
</evidence>
<sequence length="166" mass="17260">MRFTSVLPVLAFLGPSLAAPQPDPAALTERALPSGHPPIDNQFLSENGLASDHSKIPQYTIKTNIYPSGFSIPTQPLTALPDGYTVAWNGVYDPQGHTVSFFPSSVLQSVIAKSTTTSDPGAPSATSTAPASATASPTTAQNGAVSIAPSLALWIVAVLSWLNYIL</sequence>
<feature type="signal peptide" evidence="2">
    <location>
        <begin position="1"/>
        <end position="18"/>
    </location>
</feature>
<comment type="caution">
    <text evidence="3">The sequence shown here is derived from an EMBL/GenBank/DDBJ whole genome shotgun (WGS) entry which is preliminary data.</text>
</comment>
<evidence type="ECO:0000313" key="3">
    <source>
        <dbReference type="EMBL" id="PIL32037.1"/>
    </source>
</evidence>
<feature type="chain" id="PRO_5013923538" description="Transporter" evidence="2">
    <location>
        <begin position="19"/>
        <end position="166"/>
    </location>
</feature>
<name>A0A2G8SEA1_9APHY</name>
<keyword evidence="4" id="KW-1185">Reference proteome</keyword>
<dbReference type="OrthoDB" id="3261458at2759"/>
<dbReference type="EMBL" id="AYKW01000012">
    <property type="protein sequence ID" value="PIL32037.1"/>
    <property type="molecule type" value="Genomic_DNA"/>
</dbReference>
<protein>
    <recommendedName>
        <fullName evidence="5">Transporter</fullName>
    </recommendedName>
</protein>
<accession>A0A2G8SEA1</accession>
<evidence type="ECO:0000313" key="4">
    <source>
        <dbReference type="Proteomes" id="UP000230002"/>
    </source>
</evidence>
<evidence type="ECO:0008006" key="5">
    <source>
        <dbReference type="Google" id="ProtNLM"/>
    </source>
</evidence>
<reference evidence="3 4" key="1">
    <citation type="journal article" date="2015" name="Sci. Rep.">
        <title>Chromosome-level genome map provides insights into diverse defense mechanisms in the medicinal fungus Ganoderma sinense.</title>
        <authorList>
            <person name="Zhu Y."/>
            <person name="Xu J."/>
            <person name="Sun C."/>
            <person name="Zhou S."/>
            <person name="Xu H."/>
            <person name="Nelson D.R."/>
            <person name="Qian J."/>
            <person name="Song J."/>
            <person name="Luo H."/>
            <person name="Xiang L."/>
            <person name="Li Y."/>
            <person name="Xu Z."/>
            <person name="Ji A."/>
            <person name="Wang L."/>
            <person name="Lu S."/>
            <person name="Hayward A."/>
            <person name="Sun W."/>
            <person name="Li X."/>
            <person name="Schwartz D.C."/>
            <person name="Wang Y."/>
            <person name="Chen S."/>
        </authorList>
    </citation>
    <scope>NUCLEOTIDE SEQUENCE [LARGE SCALE GENOMIC DNA]</scope>
    <source>
        <strain evidence="3 4">ZZ0214-1</strain>
    </source>
</reference>
<gene>
    <name evidence="3" type="ORF">GSI_06741</name>
</gene>
<evidence type="ECO:0000256" key="2">
    <source>
        <dbReference type="SAM" id="SignalP"/>
    </source>
</evidence>
<keyword evidence="2" id="KW-0732">Signal</keyword>
<dbReference type="AlphaFoldDB" id="A0A2G8SEA1"/>
<proteinExistence type="predicted"/>
<dbReference type="Proteomes" id="UP000230002">
    <property type="component" value="Unassembled WGS sequence"/>
</dbReference>
<organism evidence="3 4">
    <name type="scientific">Ganoderma sinense ZZ0214-1</name>
    <dbReference type="NCBI Taxonomy" id="1077348"/>
    <lineage>
        <taxon>Eukaryota</taxon>
        <taxon>Fungi</taxon>
        <taxon>Dikarya</taxon>
        <taxon>Basidiomycota</taxon>
        <taxon>Agaricomycotina</taxon>
        <taxon>Agaricomycetes</taxon>
        <taxon>Polyporales</taxon>
        <taxon>Polyporaceae</taxon>
        <taxon>Ganoderma</taxon>
    </lineage>
</organism>